<proteinExistence type="predicted"/>
<keyword evidence="2" id="KW-1185">Reference proteome</keyword>
<accession>D0NM58</accession>
<dbReference type="InParanoid" id="D0NM58"/>
<dbReference type="Proteomes" id="UP000006643">
    <property type="component" value="Unassembled WGS sequence"/>
</dbReference>
<dbReference type="HOGENOM" id="CLU_1707726_0_0_1"/>
<dbReference type="GeneID" id="9462079"/>
<gene>
    <name evidence="1" type="ORF">PITG_13505</name>
</gene>
<organism evidence="1 2">
    <name type="scientific">Phytophthora infestans (strain T30-4)</name>
    <name type="common">Potato late blight agent</name>
    <dbReference type="NCBI Taxonomy" id="403677"/>
    <lineage>
        <taxon>Eukaryota</taxon>
        <taxon>Sar</taxon>
        <taxon>Stramenopiles</taxon>
        <taxon>Oomycota</taxon>
        <taxon>Peronosporomycetes</taxon>
        <taxon>Peronosporales</taxon>
        <taxon>Peronosporaceae</taxon>
        <taxon>Phytophthora</taxon>
    </lineage>
</organism>
<evidence type="ECO:0000313" key="1">
    <source>
        <dbReference type="EMBL" id="EEY60779.1"/>
    </source>
</evidence>
<name>D0NM58_PHYIT</name>
<protein>
    <submittedName>
        <fullName evidence="1">Uncharacterized protein</fullName>
    </submittedName>
</protein>
<dbReference type="AlphaFoldDB" id="D0NM58"/>
<dbReference type="VEuPathDB" id="FungiDB:PITG_13505"/>
<sequence>MAATAACLCLVNRTGSYRRPTPLLRPPSVLGGTRSSSPLRHASTARFWTPLEDTGMGPVYQRPASCPTASVSVAAVSSDCGKWFPRVFHVFESTPCHVKLPFLSRGAIAVIHNCSHTKHNTLGCHMFTNLGRGADIVVAVVLEARPVHLELVIR</sequence>
<dbReference type="RefSeq" id="XP_002899725.1">
    <property type="nucleotide sequence ID" value="XM_002899679.1"/>
</dbReference>
<dbReference type="KEGG" id="pif:PITG_13505"/>
<dbReference type="EMBL" id="DS028146">
    <property type="protein sequence ID" value="EEY60779.1"/>
    <property type="molecule type" value="Genomic_DNA"/>
</dbReference>
<evidence type="ECO:0000313" key="2">
    <source>
        <dbReference type="Proteomes" id="UP000006643"/>
    </source>
</evidence>
<reference evidence="2" key="1">
    <citation type="journal article" date="2009" name="Nature">
        <title>Genome sequence and analysis of the Irish potato famine pathogen Phytophthora infestans.</title>
        <authorList>
            <consortium name="The Broad Institute Genome Sequencing Platform"/>
            <person name="Haas B.J."/>
            <person name="Kamoun S."/>
            <person name="Zody M.C."/>
            <person name="Jiang R.H."/>
            <person name="Handsaker R.E."/>
            <person name="Cano L.M."/>
            <person name="Grabherr M."/>
            <person name="Kodira C.D."/>
            <person name="Raffaele S."/>
            <person name="Torto-Alalibo T."/>
            <person name="Bozkurt T.O."/>
            <person name="Ah-Fong A.M."/>
            <person name="Alvarado L."/>
            <person name="Anderson V.L."/>
            <person name="Armstrong M.R."/>
            <person name="Avrova A."/>
            <person name="Baxter L."/>
            <person name="Beynon J."/>
            <person name="Boevink P.C."/>
            <person name="Bollmann S.R."/>
            <person name="Bos J.I."/>
            <person name="Bulone V."/>
            <person name="Cai G."/>
            <person name="Cakir C."/>
            <person name="Carrington J.C."/>
            <person name="Chawner M."/>
            <person name="Conti L."/>
            <person name="Costanzo S."/>
            <person name="Ewan R."/>
            <person name="Fahlgren N."/>
            <person name="Fischbach M.A."/>
            <person name="Fugelstad J."/>
            <person name="Gilroy E.M."/>
            <person name="Gnerre S."/>
            <person name="Green P.J."/>
            <person name="Grenville-Briggs L.J."/>
            <person name="Griffith J."/>
            <person name="Grunwald N.J."/>
            <person name="Horn K."/>
            <person name="Horner N.R."/>
            <person name="Hu C.H."/>
            <person name="Huitema E."/>
            <person name="Jeong D.H."/>
            <person name="Jones A.M."/>
            <person name="Jones J.D."/>
            <person name="Jones R.W."/>
            <person name="Karlsson E.K."/>
            <person name="Kunjeti S.G."/>
            <person name="Lamour K."/>
            <person name="Liu Z."/>
            <person name="Ma L."/>
            <person name="Maclean D."/>
            <person name="Chibucos M.C."/>
            <person name="McDonald H."/>
            <person name="McWalters J."/>
            <person name="Meijer H.J."/>
            <person name="Morgan W."/>
            <person name="Morris P.F."/>
            <person name="Munro C.A."/>
            <person name="O'Neill K."/>
            <person name="Ospina-Giraldo M."/>
            <person name="Pinzon A."/>
            <person name="Pritchard L."/>
            <person name="Ramsahoye B."/>
            <person name="Ren Q."/>
            <person name="Restrepo S."/>
            <person name="Roy S."/>
            <person name="Sadanandom A."/>
            <person name="Savidor A."/>
            <person name="Schornack S."/>
            <person name="Schwartz D.C."/>
            <person name="Schumann U.D."/>
            <person name="Schwessinger B."/>
            <person name="Seyer L."/>
            <person name="Sharpe T."/>
            <person name="Silvar C."/>
            <person name="Song J."/>
            <person name="Studholme D.J."/>
            <person name="Sykes S."/>
            <person name="Thines M."/>
            <person name="van de Vondervoort P.J."/>
            <person name="Phuntumart V."/>
            <person name="Wawra S."/>
            <person name="Weide R."/>
            <person name="Win J."/>
            <person name="Young C."/>
            <person name="Zhou S."/>
            <person name="Fry W."/>
            <person name="Meyers B.C."/>
            <person name="van West P."/>
            <person name="Ristaino J."/>
            <person name="Govers F."/>
            <person name="Birch P.R."/>
            <person name="Whisson S.C."/>
            <person name="Judelson H.S."/>
            <person name="Nusbaum C."/>
        </authorList>
    </citation>
    <scope>NUCLEOTIDE SEQUENCE [LARGE SCALE GENOMIC DNA]</scope>
    <source>
        <strain evidence="2">T30-4</strain>
    </source>
</reference>